<dbReference type="Proteomes" id="UP000626109">
    <property type="component" value="Unassembled WGS sequence"/>
</dbReference>
<gene>
    <name evidence="1" type="ORF">PGLA1383_LOCUS52942</name>
    <name evidence="2" type="ORF">PGLA2088_LOCUS35480</name>
</gene>
<reference evidence="2" key="1">
    <citation type="submission" date="2021-02" db="EMBL/GenBank/DDBJ databases">
        <authorList>
            <person name="Dougan E. K."/>
            <person name="Rhodes N."/>
            <person name="Thang M."/>
            <person name="Chan C."/>
        </authorList>
    </citation>
    <scope>NUCLEOTIDE SEQUENCE</scope>
</reference>
<accession>A0A813KVR9</accession>
<dbReference type="Proteomes" id="UP000654075">
    <property type="component" value="Unassembled WGS sequence"/>
</dbReference>
<evidence type="ECO:0000313" key="3">
    <source>
        <dbReference type="Proteomes" id="UP000626109"/>
    </source>
</evidence>
<sequence>MSASLGLARCVRAAVQPSSMFSRPLAIRARGSLLDAWKSADCPGTGGSLGLGAPSSSRSYYKFAKPPSPNLDALRQLLTERLVPVHFFLRNNLTFTNFVWDKHFIGIMCSPKFEGKSHKEINAMVDDIADEVGMRGQVRIVCQPPSKWHMMKRRTRKRWDFDR</sequence>
<evidence type="ECO:0000313" key="4">
    <source>
        <dbReference type="Proteomes" id="UP000654075"/>
    </source>
</evidence>
<dbReference type="EMBL" id="CAJNNW010031848">
    <property type="protein sequence ID" value="CAE8709472.1"/>
    <property type="molecule type" value="Genomic_DNA"/>
</dbReference>
<evidence type="ECO:0000313" key="2">
    <source>
        <dbReference type="EMBL" id="CAE8709472.1"/>
    </source>
</evidence>
<proteinExistence type="predicted"/>
<dbReference type="OrthoDB" id="446277at2759"/>
<organism evidence="2 3">
    <name type="scientific">Polarella glacialis</name>
    <name type="common">Dinoflagellate</name>
    <dbReference type="NCBI Taxonomy" id="89957"/>
    <lineage>
        <taxon>Eukaryota</taxon>
        <taxon>Sar</taxon>
        <taxon>Alveolata</taxon>
        <taxon>Dinophyceae</taxon>
        <taxon>Suessiales</taxon>
        <taxon>Suessiaceae</taxon>
        <taxon>Polarella</taxon>
    </lineage>
</organism>
<evidence type="ECO:0000313" key="1">
    <source>
        <dbReference type="EMBL" id="CAE8637610.1"/>
    </source>
</evidence>
<dbReference type="AlphaFoldDB" id="A0A813KVR9"/>
<dbReference type="EMBL" id="CAJNNV010031733">
    <property type="protein sequence ID" value="CAE8637610.1"/>
    <property type="molecule type" value="Genomic_DNA"/>
</dbReference>
<keyword evidence="4" id="KW-1185">Reference proteome</keyword>
<dbReference type="OMA" id="PICFHIK"/>
<name>A0A813KVR9_POLGL</name>
<comment type="caution">
    <text evidence="2">The sequence shown here is derived from an EMBL/GenBank/DDBJ whole genome shotgun (WGS) entry which is preliminary data.</text>
</comment>
<protein>
    <submittedName>
        <fullName evidence="2">Uncharacterized protein</fullName>
    </submittedName>
</protein>